<gene>
    <name evidence="12" type="primary">nadC</name>
    <name evidence="12" type="ORF">NSP04_03765</name>
</gene>
<evidence type="ECO:0000256" key="8">
    <source>
        <dbReference type="ARBA" id="ARBA00033102"/>
    </source>
</evidence>
<dbReference type="Pfam" id="PF01729">
    <property type="entry name" value="QRPTase_C"/>
    <property type="match status" value="1"/>
</dbReference>
<dbReference type="PIRSF" id="PIRSF006250">
    <property type="entry name" value="NadC_ModD"/>
    <property type="match status" value="1"/>
</dbReference>
<evidence type="ECO:0000256" key="4">
    <source>
        <dbReference type="ARBA" id="ARBA00011944"/>
    </source>
</evidence>
<keyword evidence="7 9" id="KW-0808">Transferase</keyword>
<dbReference type="Gene3D" id="3.20.20.70">
    <property type="entry name" value="Aldolase class I"/>
    <property type="match status" value="1"/>
</dbReference>
<evidence type="ECO:0000313" key="13">
    <source>
        <dbReference type="Proteomes" id="UP001165267"/>
    </source>
</evidence>
<keyword evidence="13" id="KW-1185">Reference proteome</keyword>
<dbReference type="PANTHER" id="PTHR32179:SF3">
    <property type="entry name" value="NICOTINATE-NUCLEOTIDE PYROPHOSPHORYLASE [CARBOXYLATING]"/>
    <property type="match status" value="1"/>
</dbReference>
<comment type="similarity">
    <text evidence="3 9">Belongs to the NadC/ModD family.</text>
</comment>
<dbReference type="Proteomes" id="UP001165267">
    <property type="component" value="Unassembled WGS sequence"/>
</dbReference>
<accession>A0ABT1XEQ9</accession>
<comment type="function">
    <text evidence="1">Involved in the catabolism of quinolinic acid (QA).</text>
</comment>
<evidence type="ECO:0000313" key="12">
    <source>
        <dbReference type="EMBL" id="MCR2745760.1"/>
    </source>
</evidence>
<organism evidence="12 13">
    <name type="scientific">Limnobacter parvus</name>
    <dbReference type="NCBI Taxonomy" id="2939690"/>
    <lineage>
        <taxon>Bacteria</taxon>
        <taxon>Pseudomonadati</taxon>
        <taxon>Pseudomonadota</taxon>
        <taxon>Betaproteobacteria</taxon>
        <taxon>Burkholderiales</taxon>
        <taxon>Burkholderiaceae</taxon>
        <taxon>Limnobacter</taxon>
    </lineage>
</organism>
<comment type="caution">
    <text evidence="12">The sequence shown here is derived from an EMBL/GenBank/DDBJ whole genome shotgun (WGS) entry which is preliminary data.</text>
</comment>
<evidence type="ECO:0000259" key="11">
    <source>
        <dbReference type="Pfam" id="PF02749"/>
    </source>
</evidence>
<evidence type="ECO:0000256" key="6">
    <source>
        <dbReference type="ARBA" id="ARBA00022676"/>
    </source>
</evidence>
<dbReference type="EMBL" id="JANKHG010000014">
    <property type="protein sequence ID" value="MCR2745760.1"/>
    <property type="molecule type" value="Genomic_DNA"/>
</dbReference>
<dbReference type="InterPro" id="IPR022412">
    <property type="entry name" value="Quinolinate_PRibosylTrfase_N"/>
</dbReference>
<keyword evidence="6 9" id="KW-0328">Glycosyltransferase</keyword>
<dbReference type="GO" id="GO:0004514">
    <property type="term" value="F:nicotinate-nucleotide diphosphorylase (carboxylating) activity"/>
    <property type="evidence" value="ECO:0007669"/>
    <property type="project" value="UniProtKB-EC"/>
</dbReference>
<reference evidence="12" key="1">
    <citation type="submission" date="2022-07" db="EMBL/GenBank/DDBJ databases">
        <authorList>
            <person name="Xamxidin M."/>
        </authorList>
    </citation>
    <scope>NUCLEOTIDE SEQUENCE</scope>
    <source>
        <strain evidence="12">YS8-69</strain>
    </source>
</reference>
<evidence type="ECO:0000259" key="10">
    <source>
        <dbReference type="Pfam" id="PF01729"/>
    </source>
</evidence>
<evidence type="ECO:0000256" key="3">
    <source>
        <dbReference type="ARBA" id="ARBA00009400"/>
    </source>
</evidence>
<comment type="pathway">
    <text evidence="2">Cofactor biosynthesis; NAD(+) biosynthesis; nicotinate D-ribonucleotide from quinolinate: step 1/1.</text>
</comment>
<evidence type="ECO:0000256" key="9">
    <source>
        <dbReference type="PIRNR" id="PIRNR006250"/>
    </source>
</evidence>
<dbReference type="Pfam" id="PF02749">
    <property type="entry name" value="QRPTase_N"/>
    <property type="match status" value="1"/>
</dbReference>
<proteinExistence type="inferred from homology"/>
<evidence type="ECO:0000256" key="5">
    <source>
        <dbReference type="ARBA" id="ARBA00022642"/>
    </source>
</evidence>
<evidence type="ECO:0000256" key="1">
    <source>
        <dbReference type="ARBA" id="ARBA00003237"/>
    </source>
</evidence>
<dbReference type="InterPro" id="IPR002638">
    <property type="entry name" value="Quinolinate_PRibosylTrfase_C"/>
</dbReference>
<name>A0ABT1XEQ9_9BURK</name>
<dbReference type="InterPro" id="IPR036068">
    <property type="entry name" value="Nicotinate_pribotase-like_C"/>
</dbReference>
<feature type="domain" description="Quinolinate phosphoribosyl transferase C-terminal" evidence="10">
    <location>
        <begin position="120"/>
        <end position="285"/>
    </location>
</feature>
<dbReference type="InterPro" id="IPR027277">
    <property type="entry name" value="NadC/ModD"/>
</dbReference>
<dbReference type="PANTHER" id="PTHR32179">
    <property type="entry name" value="NICOTINATE-NUCLEOTIDE PYROPHOSPHORYLASE [CARBOXYLATING]"/>
    <property type="match status" value="1"/>
</dbReference>
<dbReference type="EC" id="2.4.2.19" evidence="4"/>
<sequence length="288" mass="31190">MTRSELFQSFGPALELALLKNVHDAIAEDMGNTDWTGMLVPEGKRCKAQLLCRDKAVVCGQDWFNGVFNTLCPNAQVRWQVPEGQEVQPGTVVCEIEAFARPLLTAERSAMNYLQLLSAVASRTRHFVKLIEGTKASILDTRKTMPGMRLAQKYAVRVGGGLNQRLALYDGILIKENHISAAGGIAQVLANADALGAPHVSVQIEVESLVQLEEALLAGAKSVLLDNFNLEAMRVAVELNKSRAILEASGGVNEHTVRAIAETGVDRISIGSLTKDVIAVDYSLRVLD</sequence>
<dbReference type="InterPro" id="IPR013785">
    <property type="entry name" value="Aldolase_TIM"/>
</dbReference>
<dbReference type="Gene3D" id="3.90.1170.20">
    <property type="entry name" value="Quinolinate phosphoribosyl transferase, N-terminal domain"/>
    <property type="match status" value="1"/>
</dbReference>
<keyword evidence="5" id="KW-0662">Pyridine nucleotide biosynthesis</keyword>
<dbReference type="InterPro" id="IPR037128">
    <property type="entry name" value="Quinolinate_PRibosylTase_N_sf"/>
</dbReference>
<protein>
    <recommendedName>
        <fullName evidence="4">nicotinate-nucleotide diphosphorylase (carboxylating)</fullName>
        <ecNumber evidence="4">2.4.2.19</ecNumber>
    </recommendedName>
    <alternativeName>
        <fullName evidence="8">Quinolinate phosphoribosyltransferase [decarboxylating]</fullName>
    </alternativeName>
</protein>
<evidence type="ECO:0000256" key="2">
    <source>
        <dbReference type="ARBA" id="ARBA00004893"/>
    </source>
</evidence>
<dbReference type="NCBIfam" id="TIGR00078">
    <property type="entry name" value="nadC"/>
    <property type="match status" value="1"/>
</dbReference>
<evidence type="ECO:0000256" key="7">
    <source>
        <dbReference type="ARBA" id="ARBA00022679"/>
    </source>
</evidence>
<dbReference type="CDD" id="cd01572">
    <property type="entry name" value="QPRTase"/>
    <property type="match status" value="1"/>
</dbReference>
<dbReference type="RefSeq" id="WP_257510996.1">
    <property type="nucleotide sequence ID" value="NZ_JANKHG010000014.1"/>
</dbReference>
<dbReference type="InterPro" id="IPR004393">
    <property type="entry name" value="NadC"/>
</dbReference>
<feature type="domain" description="Quinolinate phosphoribosyl transferase N-terminal" evidence="11">
    <location>
        <begin position="38"/>
        <end position="118"/>
    </location>
</feature>
<dbReference type="SUPFAM" id="SSF54675">
    <property type="entry name" value="Nicotinate/Quinolinate PRTase N-terminal domain-like"/>
    <property type="match status" value="1"/>
</dbReference>
<dbReference type="SUPFAM" id="SSF51690">
    <property type="entry name" value="Nicotinate/Quinolinate PRTase C-terminal domain-like"/>
    <property type="match status" value="1"/>
</dbReference>